<dbReference type="Gene3D" id="3.40.390.10">
    <property type="entry name" value="Collagenase (Catalytic Domain)"/>
    <property type="match status" value="1"/>
</dbReference>
<feature type="domain" description="Peptidase metallopeptidase" evidence="11">
    <location>
        <begin position="120"/>
        <end position="288"/>
    </location>
</feature>
<evidence type="ECO:0000256" key="8">
    <source>
        <dbReference type="ARBA" id="ARBA00022801"/>
    </source>
</evidence>
<dbReference type="GO" id="GO:0008270">
    <property type="term" value="F:zinc ion binding"/>
    <property type="evidence" value="ECO:0007669"/>
    <property type="project" value="InterPro"/>
</dbReference>
<dbReference type="SUPFAM" id="SSF51120">
    <property type="entry name" value="beta-Roll"/>
    <property type="match status" value="4"/>
</dbReference>
<evidence type="ECO:0000256" key="6">
    <source>
        <dbReference type="ARBA" id="ARBA00022723"/>
    </source>
</evidence>
<dbReference type="InterPro" id="IPR001818">
    <property type="entry name" value="Pept_M10_metallopeptidase"/>
</dbReference>
<dbReference type="InterPro" id="IPR018511">
    <property type="entry name" value="Hemolysin-typ_Ca-bd_CS"/>
</dbReference>
<gene>
    <name evidence="12" type="ORF">GGR12_002228</name>
</gene>
<dbReference type="PROSITE" id="PS00330">
    <property type="entry name" value="HEMOLYSIN_CALCIUM"/>
    <property type="match status" value="8"/>
</dbReference>
<evidence type="ECO:0000313" key="12">
    <source>
        <dbReference type="EMBL" id="MBB4083362.1"/>
    </source>
</evidence>
<dbReference type="InterPro" id="IPR011049">
    <property type="entry name" value="Serralysin-like_metalloprot_C"/>
</dbReference>
<evidence type="ECO:0000256" key="7">
    <source>
        <dbReference type="ARBA" id="ARBA00022737"/>
    </source>
</evidence>
<dbReference type="InterPro" id="IPR024079">
    <property type="entry name" value="MetalloPept_cat_dom_sf"/>
</dbReference>
<keyword evidence="6" id="KW-0479">Metal-binding</keyword>
<evidence type="ECO:0000256" key="10">
    <source>
        <dbReference type="SAM" id="MobiDB-lite"/>
    </source>
</evidence>
<keyword evidence="5" id="KW-0645">Protease</keyword>
<name>A0A7W6JDZ7_9CAUL</name>
<comment type="caution">
    <text evidence="12">The sequence shown here is derived from an EMBL/GenBank/DDBJ whole genome shotgun (WGS) entry which is preliminary data.</text>
</comment>
<dbReference type="Pfam" id="PF00413">
    <property type="entry name" value="Peptidase_M10"/>
    <property type="match status" value="1"/>
</dbReference>
<evidence type="ECO:0000313" key="13">
    <source>
        <dbReference type="Proteomes" id="UP000529946"/>
    </source>
</evidence>
<evidence type="ECO:0000256" key="5">
    <source>
        <dbReference type="ARBA" id="ARBA00022670"/>
    </source>
</evidence>
<dbReference type="InterPro" id="IPR006026">
    <property type="entry name" value="Peptidase_Metallo"/>
</dbReference>
<dbReference type="CDD" id="cd04277">
    <property type="entry name" value="ZnMc_serralysin_like"/>
    <property type="match status" value="1"/>
</dbReference>
<comment type="cofactor">
    <cofactor evidence="1">
        <name>Ca(2+)</name>
        <dbReference type="ChEBI" id="CHEBI:29108"/>
    </cofactor>
</comment>
<feature type="compositionally biased region" description="Polar residues" evidence="10">
    <location>
        <begin position="1"/>
        <end position="18"/>
    </location>
</feature>
<comment type="subcellular location">
    <subcellularLocation>
        <location evidence="2">Secreted</location>
    </subcellularLocation>
</comment>
<keyword evidence="7" id="KW-0677">Repeat</keyword>
<dbReference type="PRINTS" id="PR00313">
    <property type="entry name" value="CABNDNGRPT"/>
</dbReference>
<dbReference type="SMART" id="SM00235">
    <property type="entry name" value="ZnMc"/>
    <property type="match status" value="1"/>
</dbReference>
<evidence type="ECO:0000256" key="2">
    <source>
        <dbReference type="ARBA" id="ARBA00004613"/>
    </source>
</evidence>
<accession>A0A7W6JDZ7</accession>
<dbReference type="GO" id="GO:0005509">
    <property type="term" value="F:calcium ion binding"/>
    <property type="evidence" value="ECO:0007669"/>
    <property type="project" value="InterPro"/>
</dbReference>
<dbReference type="EMBL" id="JACIDM010000002">
    <property type="protein sequence ID" value="MBB4083362.1"/>
    <property type="molecule type" value="Genomic_DNA"/>
</dbReference>
<keyword evidence="4" id="KW-0964">Secreted</keyword>
<keyword evidence="9" id="KW-0862">Zinc</keyword>
<keyword evidence="13" id="KW-1185">Reference proteome</keyword>
<feature type="region of interest" description="Disordered" evidence="10">
    <location>
        <begin position="693"/>
        <end position="716"/>
    </location>
</feature>
<dbReference type="Pfam" id="PF08548">
    <property type="entry name" value="Peptidase_M10_C"/>
    <property type="match status" value="2"/>
</dbReference>
<evidence type="ECO:0000256" key="4">
    <source>
        <dbReference type="ARBA" id="ARBA00022525"/>
    </source>
</evidence>
<dbReference type="InterPro" id="IPR013858">
    <property type="entry name" value="Peptidase_M10B_C"/>
</dbReference>
<dbReference type="Pfam" id="PF00353">
    <property type="entry name" value="HemolysinCabind"/>
    <property type="match status" value="6"/>
</dbReference>
<protein>
    <submittedName>
        <fullName evidence="12">Ca2+-binding RTX toxin-like protein</fullName>
    </submittedName>
</protein>
<comment type="similarity">
    <text evidence="3">Belongs to the peptidase M10B family.</text>
</comment>
<dbReference type="PANTHER" id="PTHR38340">
    <property type="entry name" value="S-LAYER PROTEIN"/>
    <property type="match status" value="1"/>
</dbReference>
<dbReference type="GO" id="GO:0031012">
    <property type="term" value="C:extracellular matrix"/>
    <property type="evidence" value="ECO:0007669"/>
    <property type="project" value="InterPro"/>
</dbReference>
<dbReference type="InterPro" id="IPR034033">
    <property type="entry name" value="Serralysin-like"/>
</dbReference>
<dbReference type="GO" id="GO:0006508">
    <property type="term" value="P:proteolysis"/>
    <property type="evidence" value="ECO:0007669"/>
    <property type="project" value="UniProtKB-KW"/>
</dbReference>
<dbReference type="PANTHER" id="PTHR38340:SF1">
    <property type="entry name" value="S-LAYER PROTEIN"/>
    <property type="match status" value="1"/>
</dbReference>
<evidence type="ECO:0000256" key="3">
    <source>
        <dbReference type="ARBA" id="ARBA00009490"/>
    </source>
</evidence>
<dbReference type="SUPFAM" id="SSF55486">
    <property type="entry name" value="Metalloproteases ('zincins'), catalytic domain"/>
    <property type="match status" value="1"/>
</dbReference>
<feature type="region of interest" description="Disordered" evidence="10">
    <location>
        <begin position="1"/>
        <end position="20"/>
    </location>
</feature>
<evidence type="ECO:0000259" key="11">
    <source>
        <dbReference type="SMART" id="SM00235"/>
    </source>
</evidence>
<dbReference type="GO" id="GO:0005615">
    <property type="term" value="C:extracellular space"/>
    <property type="evidence" value="ECO:0007669"/>
    <property type="project" value="InterPro"/>
</dbReference>
<dbReference type="InterPro" id="IPR001343">
    <property type="entry name" value="Hemolysn_Ca-bd"/>
</dbReference>
<dbReference type="Gene3D" id="2.150.10.10">
    <property type="entry name" value="Serralysin-like metalloprotease, C-terminal"/>
    <property type="match status" value="4"/>
</dbReference>
<keyword evidence="8" id="KW-0378">Hydrolase</keyword>
<evidence type="ECO:0000256" key="1">
    <source>
        <dbReference type="ARBA" id="ARBA00001913"/>
    </source>
</evidence>
<dbReference type="InterPro" id="IPR050557">
    <property type="entry name" value="RTX_toxin/Mannuronan_C5-epim"/>
</dbReference>
<dbReference type="RefSeq" id="WP_183204460.1">
    <property type="nucleotide sequence ID" value="NZ_BAAAER010000009.1"/>
</dbReference>
<sequence length="899" mass="90727">MRTRSGETTPVQTASTSAPDALVNVTLHPDDGGDGDAPFPGLEPVTSPLDVNIDGTGGTVAGKPVWTIEQVTAHLNRTGISWTPGPNNAVPVSGSAAVINFGFFDTQDQVFENGYGYESGGSLFAFTEYFNFAAFTPAQRDATRAAIEAWDDLITTTFVETSADDADINFGNLLNAPNTQAYARLPAATLTANPAINEQIREIGGDVWVSTAQASNFQLDEGLYGIHTLVHEAGHALGLSHPGAYNAAPGLSITYPANAEYAQDTRAYTVMSYFNASSLGARHFDFNISTTVYAATPLIHDIAAIQAIYGADMTTRTGNTTYGFNSNAGRDSYDFTLTPAPVMAIWDAGGIDTLDASGYDTVQLIDLTPGALSSIGGVTAASAPTFEQTNANRAAAGYAPITLATYNANIAALIANPVVGRLTDNVGIAYGVIIENAVGGSGADAIIGNTANNVLTGNAGDDVILGREGNDTLDGGAGNDQLDGGVGADLMIGGADNDLYLVDNAADQVAEGADAGTDEVRTGLAVYTLGQNVENLTGTASTGQRLTGNGLNNVILAGAGADALDGGAGDDFLDGGAGADSLTGGTGNDVYVVDNAGDRVTEKANAGVDEVRTTLTAYVLGQNVENLTGLSATGQSLTGNTLDNIIIAGAGDDFLFGGTGFDTLRGGAGADVLDGGTADDILYGEAGADQLIGGTGDDQLSGGDDNDSLDGGTGNDTLDGGAGADVLIGGTGNDILLAGDGDDALDGGTGNDTLNAGAGADSLVGGTGNDLLLGGADNDSLFGDTGNDTLVGGAGDDVLTGGLGNDAFIIGPSSGDDRITDFRNGDVVDWSAMTAAGYDATITYSGAGVLISFEDGSSVLLEGLALRDLRGAWYEDDASAATDYGLLAARNQGDWILAA</sequence>
<dbReference type="AlphaFoldDB" id="A0A7W6JDZ7"/>
<organism evidence="12 13">
    <name type="scientific">Brevundimonas lenta</name>
    <dbReference type="NCBI Taxonomy" id="424796"/>
    <lineage>
        <taxon>Bacteria</taxon>
        <taxon>Pseudomonadati</taxon>
        <taxon>Pseudomonadota</taxon>
        <taxon>Alphaproteobacteria</taxon>
        <taxon>Caulobacterales</taxon>
        <taxon>Caulobacteraceae</taxon>
        <taxon>Brevundimonas</taxon>
    </lineage>
</organism>
<proteinExistence type="inferred from homology"/>
<evidence type="ECO:0000256" key="9">
    <source>
        <dbReference type="ARBA" id="ARBA00022833"/>
    </source>
</evidence>
<dbReference type="Proteomes" id="UP000529946">
    <property type="component" value="Unassembled WGS sequence"/>
</dbReference>
<reference evidence="12 13" key="1">
    <citation type="submission" date="2020-08" db="EMBL/GenBank/DDBJ databases">
        <title>Genomic Encyclopedia of Type Strains, Phase IV (KMG-IV): sequencing the most valuable type-strain genomes for metagenomic binning, comparative biology and taxonomic classification.</title>
        <authorList>
            <person name="Goeker M."/>
        </authorList>
    </citation>
    <scope>NUCLEOTIDE SEQUENCE [LARGE SCALE GENOMIC DNA]</scope>
    <source>
        <strain evidence="12 13">DSM 23960</strain>
    </source>
</reference>
<dbReference type="GO" id="GO:0004222">
    <property type="term" value="F:metalloendopeptidase activity"/>
    <property type="evidence" value="ECO:0007669"/>
    <property type="project" value="InterPro"/>
</dbReference>